<keyword evidence="4" id="KW-0698">rRNA processing</keyword>
<keyword evidence="3" id="KW-0690">Ribosome biogenesis</keyword>
<dbReference type="SUPFAM" id="SSF53067">
    <property type="entry name" value="Actin-like ATPase domain"/>
    <property type="match status" value="1"/>
</dbReference>
<gene>
    <name evidence="10" type="ORF">ZIOFF_072846</name>
</gene>
<reference evidence="10 11" key="1">
    <citation type="submission" date="2020-08" db="EMBL/GenBank/DDBJ databases">
        <title>Plant Genome Project.</title>
        <authorList>
            <person name="Zhang R.-G."/>
        </authorList>
    </citation>
    <scope>NUCLEOTIDE SEQUENCE [LARGE SCALE GENOMIC DNA]</scope>
    <source>
        <tissue evidence="10">Rhizome</tissue>
    </source>
</reference>
<dbReference type="EMBL" id="JACMSC010000022">
    <property type="protein sequence ID" value="KAG6468273.1"/>
    <property type="molecule type" value="Genomic_DNA"/>
</dbReference>
<dbReference type="GO" id="GO:0034457">
    <property type="term" value="C:Mpp10 complex"/>
    <property type="evidence" value="ECO:0007669"/>
    <property type="project" value="InterPro"/>
</dbReference>
<dbReference type="Gene3D" id="3.30.420.40">
    <property type="match status" value="1"/>
</dbReference>
<name>A0A8J5BVG0_ZINOF</name>
<dbReference type="Proteomes" id="UP000734854">
    <property type="component" value="Unassembled WGS sequence"/>
</dbReference>
<protein>
    <submittedName>
        <fullName evidence="10">Uncharacterized protein</fullName>
    </submittedName>
</protein>
<dbReference type="Pfam" id="PF00012">
    <property type="entry name" value="HSP70"/>
    <property type="match status" value="1"/>
</dbReference>
<dbReference type="GO" id="GO:0005524">
    <property type="term" value="F:ATP binding"/>
    <property type="evidence" value="ECO:0007669"/>
    <property type="project" value="UniProtKB-KW"/>
</dbReference>
<dbReference type="Pfam" id="PF04006">
    <property type="entry name" value="Mpp10"/>
    <property type="match status" value="1"/>
</dbReference>
<accession>A0A8J5BVG0</accession>
<evidence type="ECO:0000313" key="11">
    <source>
        <dbReference type="Proteomes" id="UP000734854"/>
    </source>
</evidence>
<dbReference type="GO" id="GO:0032040">
    <property type="term" value="C:small-subunit processome"/>
    <property type="evidence" value="ECO:0007669"/>
    <property type="project" value="TreeGrafter"/>
</dbReference>
<comment type="similarity">
    <text evidence="2">Belongs to the heat shock protein 70 family.</text>
</comment>
<dbReference type="InterPro" id="IPR013126">
    <property type="entry name" value="Hsp_70_fam"/>
</dbReference>
<evidence type="ECO:0000256" key="4">
    <source>
        <dbReference type="ARBA" id="ARBA00022552"/>
    </source>
</evidence>
<keyword evidence="11" id="KW-1185">Reference proteome</keyword>
<proteinExistence type="inferred from homology"/>
<dbReference type="InterPro" id="IPR012173">
    <property type="entry name" value="Mpp10"/>
</dbReference>
<evidence type="ECO:0000256" key="6">
    <source>
        <dbReference type="ARBA" id="ARBA00022840"/>
    </source>
</evidence>
<keyword evidence="8" id="KW-0687">Ribonucleoprotein</keyword>
<comment type="similarity">
    <text evidence="9">Belongs to the MPP10 family.</text>
</comment>
<evidence type="ECO:0000256" key="7">
    <source>
        <dbReference type="ARBA" id="ARBA00023242"/>
    </source>
</evidence>
<evidence type="ECO:0000256" key="2">
    <source>
        <dbReference type="ARBA" id="ARBA00007381"/>
    </source>
</evidence>
<evidence type="ECO:0000256" key="8">
    <source>
        <dbReference type="ARBA" id="ARBA00023274"/>
    </source>
</evidence>
<keyword evidence="7" id="KW-0539">Nucleus</keyword>
<dbReference type="PANTHER" id="PTHR17039">
    <property type="entry name" value="U3 SMALL NUCLEOLAR RIBONUCLEOPROTEIN PROTEIN MPP10"/>
    <property type="match status" value="1"/>
</dbReference>
<dbReference type="GO" id="GO:0140662">
    <property type="term" value="F:ATP-dependent protein folding chaperone"/>
    <property type="evidence" value="ECO:0007669"/>
    <property type="project" value="InterPro"/>
</dbReference>
<dbReference type="PANTHER" id="PTHR17039:SF0">
    <property type="entry name" value="U3 SMALL NUCLEOLAR RIBONUCLEOPROTEIN PROTEIN MPP10"/>
    <property type="match status" value="1"/>
</dbReference>
<dbReference type="InterPro" id="IPR043129">
    <property type="entry name" value="ATPase_NBD"/>
</dbReference>
<evidence type="ECO:0000256" key="3">
    <source>
        <dbReference type="ARBA" id="ARBA00022517"/>
    </source>
</evidence>
<evidence type="ECO:0000256" key="9">
    <source>
        <dbReference type="ARBA" id="ARBA00029455"/>
    </source>
</evidence>
<dbReference type="GO" id="GO:0006364">
    <property type="term" value="P:rRNA processing"/>
    <property type="evidence" value="ECO:0007669"/>
    <property type="project" value="UniProtKB-KW"/>
</dbReference>
<keyword evidence="6" id="KW-0067">ATP-binding</keyword>
<evidence type="ECO:0000313" key="10">
    <source>
        <dbReference type="EMBL" id="KAG6468273.1"/>
    </source>
</evidence>
<dbReference type="AlphaFoldDB" id="A0A8J5BVG0"/>
<sequence>MSVLRLVFFSVSFPKPYSSPTPPHRPLRRLPPHHPLHRLLHRLPPHHSAITASDLHLLPVFTLDDCMDFIPEADLLPPSQLSPISARSWGQKGSLSPSPSYSSSSCFLPTRATEMNGAGPFDRCGKNPEGLSWMISPTDKTSYGMSSLSQRWATTARVFCSKLASADVIGIDLGTTNLCVSVMEGKTLKVIENAEGTRTTPSVVSFNQKDELLVIEDMSIQVNVPALAMEEVAPLVVSDAAMLAPEEIFHGKGNIK</sequence>
<comment type="caution">
    <text evidence="10">The sequence shown here is derived from an EMBL/GenBank/DDBJ whole genome shotgun (WGS) entry which is preliminary data.</text>
</comment>
<organism evidence="10 11">
    <name type="scientific">Zingiber officinale</name>
    <name type="common">Ginger</name>
    <name type="synonym">Amomum zingiber</name>
    <dbReference type="NCBI Taxonomy" id="94328"/>
    <lineage>
        <taxon>Eukaryota</taxon>
        <taxon>Viridiplantae</taxon>
        <taxon>Streptophyta</taxon>
        <taxon>Embryophyta</taxon>
        <taxon>Tracheophyta</taxon>
        <taxon>Spermatophyta</taxon>
        <taxon>Magnoliopsida</taxon>
        <taxon>Liliopsida</taxon>
        <taxon>Zingiberales</taxon>
        <taxon>Zingiberaceae</taxon>
        <taxon>Zingiber</taxon>
    </lineage>
</organism>
<dbReference type="GO" id="GO:0005732">
    <property type="term" value="C:sno(s)RNA-containing ribonucleoprotein complex"/>
    <property type="evidence" value="ECO:0007669"/>
    <property type="project" value="InterPro"/>
</dbReference>
<dbReference type="PRINTS" id="PR00301">
    <property type="entry name" value="HEATSHOCK70"/>
</dbReference>
<dbReference type="FunFam" id="3.30.420.40:FF:000028">
    <property type="entry name" value="heat shock 70 kDa protein-like"/>
    <property type="match status" value="1"/>
</dbReference>
<keyword evidence="5" id="KW-0547">Nucleotide-binding</keyword>
<comment type="subcellular location">
    <subcellularLocation>
        <location evidence="1">Nucleus</location>
        <location evidence="1">Nucleolus</location>
    </subcellularLocation>
</comment>
<evidence type="ECO:0000256" key="1">
    <source>
        <dbReference type="ARBA" id="ARBA00004604"/>
    </source>
</evidence>
<evidence type="ECO:0000256" key="5">
    <source>
        <dbReference type="ARBA" id="ARBA00022741"/>
    </source>
</evidence>